<name>A0A9P6FPP7_9FUNG</name>
<accession>A0A9P6FPP7</accession>
<evidence type="ECO:0000313" key="3">
    <source>
        <dbReference type="Proteomes" id="UP000780801"/>
    </source>
</evidence>
<keyword evidence="3" id="KW-1185">Reference proteome</keyword>
<feature type="region of interest" description="Disordered" evidence="1">
    <location>
        <begin position="1"/>
        <end position="292"/>
    </location>
</feature>
<evidence type="ECO:0000313" key="2">
    <source>
        <dbReference type="EMBL" id="KAF9579109.1"/>
    </source>
</evidence>
<feature type="compositionally biased region" description="Low complexity" evidence="1">
    <location>
        <begin position="202"/>
        <end position="215"/>
    </location>
</feature>
<proteinExistence type="predicted"/>
<feature type="compositionally biased region" description="Low complexity" evidence="1">
    <location>
        <begin position="42"/>
        <end position="59"/>
    </location>
</feature>
<feature type="compositionally biased region" description="Polar residues" evidence="1">
    <location>
        <begin position="269"/>
        <end position="292"/>
    </location>
</feature>
<dbReference type="AlphaFoldDB" id="A0A9P6FPP7"/>
<sequence>HSEMLALTRQLTETDSLYCNPSDDGQSTKTGMTAKSGGKAPSIKSVKSTATSSTSSTKSTKSKSTTRSKSSTASQPKTENWKASTDLMGMSSKSITPGFMPMFSTHLYSPGFAVPNQSKAKASGGPKSFQSKQFKVVEKKTASSAASTKSGKSSKSHKSDKTLASDNKSVKSSSSSTKSTIFSSFTGGFSSQSDMKLDETVKNSSSSNSIHGSMSKKSEKEKDEGTSKESTKDSKGTLESTSAKTSIPPVPPVPSVPSTPTTTVDKTMPSKTISPPSSSRGNEPTSLMSVTSPTGSDFKVFVEDHSSATTRDILLNHGLERPPTIPAAAAVATQERYFTPELVQKRTHHHFMLGNSMGHVLDIPHLTDFAKSLHALLNEYDNFLVSESKSKMTFFGRKTTESKSSDDSGEYTHFELRSVPFEMDYTIVFATLCEMIVEAYKKFDPHPAAPLGTSNISDLELFHKIDTRLKKISANATRELENLTRDSLQEELNSIDPLGSMMAEWDQQVLSIGH</sequence>
<gene>
    <name evidence="2" type="ORF">BGW38_004780</name>
</gene>
<feature type="compositionally biased region" description="Low complexity" evidence="1">
    <location>
        <begin position="142"/>
        <end position="151"/>
    </location>
</feature>
<dbReference type="Proteomes" id="UP000780801">
    <property type="component" value="Unassembled WGS sequence"/>
</dbReference>
<reference evidence="2" key="1">
    <citation type="journal article" date="2020" name="Fungal Divers.">
        <title>Resolving the Mortierellaceae phylogeny through synthesis of multi-gene phylogenetics and phylogenomics.</title>
        <authorList>
            <person name="Vandepol N."/>
            <person name="Liber J."/>
            <person name="Desiro A."/>
            <person name="Na H."/>
            <person name="Kennedy M."/>
            <person name="Barry K."/>
            <person name="Grigoriev I.V."/>
            <person name="Miller A.N."/>
            <person name="O'Donnell K."/>
            <person name="Stajich J.E."/>
            <person name="Bonito G."/>
        </authorList>
    </citation>
    <scope>NUCLEOTIDE SEQUENCE</scope>
    <source>
        <strain evidence="2">KOD1015</strain>
    </source>
</reference>
<feature type="compositionally biased region" description="Basic and acidic residues" evidence="1">
    <location>
        <begin position="216"/>
        <end position="236"/>
    </location>
</feature>
<feature type="compositionally biased region" description="Low complexity" evidence="1">
    <location>
        <begin position="170"/>
        <end position="193"/>
    </location>
</feature>
<dbReference type="PANTHER" id="PTHR37332:SF1">
    <property type="entry name" value="ELMO DOMAIN-CONTAINING PROTEIN"/>
    <property type="match status" value="1"/>
</dbReference>
<organism evidence="2 3">
    <name type="scientific">Lunasporangiospora selenospora</name>
    <dbReference type="NCBI Taxonomy" id="979761"/>
    <lineage>
        <taxon>Eukaryota</taxon>
        <taxon>Fungi</taxon>
        <taxon>Fungi incertae sedis</taxon>
        <taxon>Mucoromycota</taxon>
        <taxon>Mortierellomycotina</taxon>
        <taxon>Mortierellomycetes</taxon>
        <taxon>Mortierellales</taxon>
        <taxon>Mortierellaceae</taxon>
        <taxon>Lunasporangiospora</taxon>
    </lineage>
</organism>
<dbReference type="PANTHER" id="PTHR37332">
    <property type="entry name" value="EXPRESSED PROTEIN"/>
    <property type="match status" value="1"/>
</dbReference>
<comment type="caution">
    <text evidence="2">The sequence shown here is derived from an EMBL/GenBank/DDBJ whole genome shotgun (WGS) entry which is preliminary data.</text>
</comment>
<dbReference type="EMBL" id="JAABOA010003040">
    <property type="protein sequence ID" value="KAF9579109.1"/>
    <property type="molecule type" value="Genomic_DNA"/>
</dbReference>
<evidence type="ECO:0000256" key="1">
    <source>
        <dbReference type="SAM" id="MobiDB-lite"/>
    </source>
</evidence>
<protein>
    <submittedName>
        <fullName evidence="2">Uncharacterized protein</fullName>
    </submittedName>
</protein>
<dbReference type="OrthoDB" id="2429779at2759"/>
<feature type="compositionally biased region" description="Pro residues" evidence="1">
    <location>
        <begin position="248"/>
        <end position="257"/>
    </location>
</feature>
<feature type="compositionally biased region" description="Polar residues" evidence="1">
    <location>
        <begin position="9"/>
        <end position="33"/>
    </location>
</feature>
<feature type="non-terminal residue" evidence="2">
    <location>
        <position position="514"/>
    </location>
</feature>